<reference evidence="1" key="1">
    <citation type="journal article" date="2014" name="Front. Microbiol.">
        <title>High frequency of phylogenetically diverse reductive dehalogenase-homologous genes in deep subseafloor sedimentary metagenomes.</title>
        <authorList>
            <person name="Kawai M."/>
            <person name="Futagami T."/>
            <person name="Toyoda A."/>
            <person name="Takaki Y."/>
            <person name="Nishi S."/>
            <person name="Hori S."/>
            <person name="Arai W."/>
            <person name="Tsubouchi T."/>
            <person name="Morono Y."/>
            <person name="Uchiyama I."/>
            <person name="Ito T."/>
            <person name="Fujiyama A."/>
            <person name="Inagaki F."/>
            <person name="Takami H."/>
        </authorList>
    </citation>
    <scope>NUCLEOTIDE SEQUENCE</scope>
    <source>
        <strain evidence="1">Expedition CK06-06</strain>
    </source>
</reference>
<sequence length="74" mass="8436">MATEHTMMGTIVISEHDWTWDTKNLKESDLAWLEKINPSSAITFKRHLKGADSCEKHIRDNAKLLKCLRAANIA</sequence>
<accession>X1AKJ3</accession>
<protein>
    <submittedName>
        <fullName evidence="1">Uncharacterized protein</fullName>
    </submittedName>
</protein>
<dbReference type="EMBL" id="BART01000300">
    <property type="protein sequence ID" value="GAG70077.1"/>
    <property type="molecule type" value="Genomic_DNA"/>
</dbReference>
<dbReference type="AlphaFoldDB" id="X1AKJ3"/>
<name>X1AKJ3_9ZZZZ</name>
<organism evidence="1">
    <name type="scientific">marine sediment metagenome</name>
    <dbReference type="NCBI Taxonomy" id="412755"/>
    <lineage>
        <taxon>unclassified sequences</taxon>
        <taxon>metagenomes</taxon>
        <taxon>ecological metagenomes</taxon>
    </lineage>
</organism>
<comment type="caution">
    <text evidence="1">The sequence shown here is derived from an EMBL/GenBank/DDBJ whole genome shotgun (WGS) entry which is preliminary data.</text>
</comment>
<proteinExistence type="predicted"/>
<gene>
    <name evidence="1" type="ORF">S01H4_01604</name>
</gene>
<evidence type="ECO:0000313" key="1">
    <source>
        <dbReference type="EMBL" id="GAG70077.1"/>
    </source>
</evidence>